<dbReference type="EMBL" id="FNCP01000028">
    <property type="protein sequence ID" value="SDI15411.1"/>
    <property type="molecule type" value="Genomic_DNA"/>
</dbReference>
<dbReference type="RefSeq" id="WP_092335208.1">
    <property type="nucleotide sequence ID" value="NZ_FNCP01000028.1"/>
</dbReference>
<name>A0A1G8I9I0_9FIRM</name>
<protein>
    <submittedName>
        <fullName evidence="1">Uncharacterized protein</fullName>
    </submittedName>
</protein>
<dbReference type="OrthoDB" id="1798382at2"/>
<dbReference type="Proteomes" id="UP000198656">
    <property type="component" value="Unassembled WGS sequence"/>
</dbReference>
<evidence type="ECO:0000313" key="1">
    <source>
        <dbReference type="EMBL" id="SDI15411.1"/>
    </source>
</evidence>
<gene>
    <name evidence="1" type="ORF">SAMN05443529_1283</name>
</gene>
<dbReference type="STRING" id="1121419.SAMN05443529_1283"/>
<organism evidence="1 2">
    <name type="scientific">Desulfosporosinus hippei DSM 8344</name>
    <dbReference type="NCBI Taxonomy" id="1121419"/>
    <lineage>
        <taxon>Bacteria</taxon>
        <taxon>Bacillati</taxon>
        <taxon>Bacillota</taxon>
        <taxon>Clostridia</taxon>
        <taxon>Eubacteriales</taxon>
        <taxon>Desulfitobacteriaceae</taxon>
        <taxon>Desulfosporosinus</taxon>
    </lineage>
</organism>
<evidence type="ECO:0000313" key="2">
    <source>
        <dbReference type="Proteomes" id="UP000198656"/>
    </source>
</evidence>
<accession>A0A1G8I9I0</accession>
<keyword evidence="2" id="KW-1185">Reference proteome</keyword>
<proteinExistence type="predicted"/>
<reference evidence="2" key="1">
    <citation type="submission" date="2016-10" db="EMBL/GenBank/DDBJ databases">
        <authorList>
            <person name="Varghese N."/>
            <person name="Submissions S."/>
        </authorList>
    </citation>
    <scope>NUCLEOTIDE SEQUENCE [LARGE SCALE GENOMIC DNA]</scope>
    <source>
        <strain evidence="2">DSM 8344</strain>
    </source>
</reference>
<dbReference type="AlphaFoldDB" id="A0A1G8I9I0"/>
<sequence>MTFTSPCAINYNNKFHVEVVKPWFGFTTGLFENTPVEGVRPTASIAMKIDNDDIVGATVQVLGYYLSGTTNVLYVLELLDLSPGEVITRNYYAQFDAFKFQFEPSSQAVEISVWGKDSAGNLVAAHRVLPSELKSLIPH</sequence>